<organism evidence="4 5">
    <name type="scientific">Candidatus Nitrospira kreftii</name>
    <dbReference type="NCBI Taxonomy" id="2652173"/>
    <lineage>
        <taxon>Bacteria</taxon>
        <taxon>Pseudomonadati</taxon>
        <taxon>Nitrospirota</taxon>
        <taxon>Nitrospiria</taxon>
        <taxon>Nitrospirales</taxon>
        <taxon>Nitrospiraceae</taxon>
        <taxon>Nitrospira</taxon>
    </lineage>
</organism>
<dbReference type="EMBL" id="CP047423">
    <property type="protein sequence ID" value="QPD03449.1"/>
    <property type="molecule type" value="Genomic_DNA"/>
</dbReference>
<evidence type="ECO:0000256" key="1">
    <source>
        <dbReference type="ARBA" id="ARBA00022679"/>
    </source>
</evidence>
<evidence type="ECO:0000313" key="4">
    <source>
        <dbReference type="EMBL" id="QPD03449.1"/>
    </source>
</evidence>
<sequence>MISPVPKLLSIVTTRFVARRFSAFTIGPDTDLLPWRLRGGSRCRLSIGEHCVVRSLVVFERENVAISIGNRCFLGKGVVSIAEGVEIGNDVLISWGVIITDHNSHSLKFSERQRDVGDWRVSHKTWIGVKVGKVVIQDKAWIGFNAIILKGVTIGEGAIVGAGSVVSKDVPPFTLVAGNPARVVRELGSDER</sequence>
<keyword evidence="2" id="KW-0677">Repeat</keyword>
<dbReference type="Pfam" id="PF00132">
    <property type="entry name" value="Hexapep"/>
    <property type="match status" value="1"/>
</dbReference>
<proteinExistence type="predicted"/>
<dbReference type="CDD" id="cd04647">
    <property type="entry name" value="LbH_MAT_like"/>
    <property type="match status" value="1"/>
</dbReference>
<dbReference type="Proteomes" id="UP000593737">
    <property type="component" value="Chromosome"/>
</dbReference>
<evidence type="ECO:0000256" key="2">
    <source>
        <dbReference type="ARBA" id="ARBA00022737"/>
    </source>
</evidence>
<dbReference type="PROSITE" id="PS00101">
    <property type="entry name" value="HEXAPEP_TRANSFERASES"/>
    <property type="match status" value="1"/>
</dbReference>
<keyword evidence="1" id="KW-0808">Transferase</keyword>
<dbReference type="AlphaFoldDB" id="A0A7S8IYU9"/>
<dbReference type="Gene3D" id="2.160.10.10">
    <property type="entry name" value="Hexapeptide repeat proteins"/>
    <property type="match status" value="1"/>
</dbReference>
<dbReference type="SUPFAM" id="SSF51161">
    <property type="entry name" value="Trimeric LpxA-like enzymes"/>
    <property type="match status" value="1"/>
</dbReference>
<dbReference type="InterPro" id="IPR051159">
    <property type="entry name" value="Hexapeptide_acetyltransf"/>
</dbReference>
<evidence type="ECO:0000313" key="5">
    <source>
        <dbReference type="Proteomes" id="UP000593737"/>
    </source>
</evidence>
<evidence type="ECO:0000256" key="3">
    <source>
        <dbReference type="ARBA" id="ARBA00023315"/>
    </source>
</evidence>
<keyword evidence="3" id="KW-0012">Acyltransferase</keyword>
<reference evidence="4 5" key="1">
    <citation type="journal article" date="2020" name="ISME J.">
        <title>Enrichment and physiological characterization of a novel comammox Nitrospira indicates ammonium inhibition of complete nitrification.</title>
        <authorList>
            <person name="Sakoula D."/>
            <person name="Koch H."/>
            <person name="Frank J."/>
            <person name="Jetten M.S.M."/>
            <person name="van Kessel M.A.H.J."/>
            <person name="Lucker S."/>
        </authorList>
    </citation>
    <scope>NUCLEOTIDE SEQUENCE [LARGE SCALE GENOMIC DNA]</scope>
    <source>
        <strain evidence="4">Comreactor17</strain>
    </source>
</reference>
<name>A0A7S8IYU9_9BACT</name>
<protein>
    <recommendedName>
        <fullName evidence="6">Acyltransferase</fullName>
    </recommendedName>
</protein>
<dbReference type="InterPro" id="IPR001451">
    <property type="entry name" value="Hexapep"/>
</dbReference>
<dbReference type="KEGG" id="nkf:Nkreftii_001223"/>
<dbReference type="InterPro" id="IPR018357">
    <property type="entry name" value="Hexapep_transf_CS"/>
</dbReference>
<accession>A0A7S8IYU9</accession>
<dbReference type="Pfam" id="PF14602">
    <property type="entry name" value="Hexapep_2"/>
    <property type="match status" value="1"/>
</dbReference>
<dbReference type="GO" id="GO:0016746">
    <property type="term" value="F:acyltransferase activity"/>
    <property type="evidence" value="ECO:0007669"/>
    <property type="project" value="UniProtKB-KW"/>
</dbReference>
<gene>
    <name evidence="4" type="ORF">Nkreftii_001223</name>
</gene>
<evidence type="ECO:0008006" key="6">
    <source>
        <dbReference type="Google" id="ProtNLM"/>
    </source>
</evidence>
<dbReference type="InterPro" id="IPR011004">
    <property type="entry name" value="Trimer_LpxA-like_sf"/>
</dbReference>
<dbReference type="PANTHER" id="PTHR23416">
    <property type="entry name" value="SIALIC ACID SYNTHASE-RELATED"/>
    <property type="match status" value="1"/>
</dbReference>